<dbReference type="SUPFAM" id="SSF49265">
    <property type="entry name" value="Fibronectin type III"/>
    <property type="match status" value="1"/>
</dbReference>
<evidence type="ECO:0000313" key="3">
    <source>
        <dbReference type="Proteomes" id="UP000677228"/>
    </source>
</evidence>
<dbReference type="Proteomes" id="UP000677228">
    <property type="component" value="Unassembled WGS sequence"/>
</dbReference>
<proteinExistence type="predicted"/>
<evidence type="ECO:0000313" key="1">
    <source>
        <dbReference type="EMBL" id="CAF1328233.1"/>
    </source>
</evidence>
<accession>A0A8S2F1J3</accession>
<dbReference type="Proteomes" id="UP000682733">
    <property type="component" value="Unassembled WGS sequence"/>
</dbReference>
<protein>
    <recommendedName>
        <fullName evidence="4">Fibronectin type-III domain-containing protein</fullName>
    </recommendedName>
</protein>
<reference evidence="1" key="1">
    <citation type="submission" date="2021-02" db="EMBL/GenBank/DDBJ databases">
        <authorList>
            <person name="Nowell W R."/>
        </authorList>
    </citation>
    <scope>NUCLEOTIDE SEQUENCE</scope>
</reference>
<dbReference type="InterPro" id="IPR013783">
    <property type="entry name" value="Ig-like_fold"/>
</dbReference>
<evidence type="ECO:0000313" key="2">
    <source>
        <dbReference type="EMBL" id="CAF4139617.1"/>
    </source>
</evidence>
<evidence type="ECO:0008006" key="4">
    <source>
        <dbReference type="Google" id="ProtNLM"/>
    </source>
</evidence>
<dbReference type="AlphaFoldDB" id="A0A8S2F1J3"/>
<gene>
    <name evidence="1" type="ORF">OVA965_LOCUS29759</name>
    <name evidence="2" type="ORF">TMI583_LOCUS30545</name>
</gene>
<dbReference type="CDD" id="cd00063">
    <property type="entry name" value="FN3"/>
    <property type="match status" value="1"/>
</dbReference>
<dbReference type="EMBL" id="CAJOBA010042784">
    <property type="protein sequence ID" value="CAF4139617.1"/>
    <property type="molecule type" value="Genomic_DNA"/>
</dbReference>
<dbReference type="Gene3D" id="2.60.40.10">
    <property type="entry name" value="Immunoglobulins"/>
    <property type="match status" value="1"/>
</dbReference>
<organism evidence="1 3">
    <name type="scientific">Didymodactylos carnosus</name>
    <dbReference type="NCBI Taxonomy" id="1234261"/>
    <lineage>
        <taxon>Eukaryota</taxon>
        <taxon>Metazoa</taxon>
        <taxon>Spiralia</taxon>
        <taxon>Gnathifera</taxon>
        <taxon>Rotifera</taxon>
        <taxon>Eurotatoria</taxon>
        <taxon>Bdelloidea</taxon>
        <taxon>Philodinida</taxon>
        <taxon>Philodinidae</taxon>
        <taxon>Didymodactylos</taxon>
    </lineage>
</organism>
<dbReference type="InterPro" id="IPR036116">
    <property type="entry name" value="FN3_sf"/>
</dbReference>
<comment type="caution">
    <text evidence="1">The sequence shown here is derived from an EMBL/GenBank/DDBJ whole genome shotgun (WGS) entry which is preliminary data.</text>
</comment>
<name>A0A8S2F1J3_9BILA</name>
<dbReference type="InterPro" id="IPR003961">
    <property type="entry name" value="FN3_dom"/>
</dbReference>
<sequence>MAKDRVPSKIEWINGYAYNSSAVVVYWKPVNSTNGPDFRYIIYYTTDISTPFYEWQNITVYTYSIYVLTNITFKTNKAKTLVLRVAGVNAKGSTLSGFHIVNFTSFYSSLSSSVENFQCSHVTPSSAFESTSLSTTKLLLKWTIPSSLIVEHYILYYFDLSEQTINHLAQTFIISSSNVIKNQNSIQYMLDSSLLNLKPKPRHTLSLNMAIMDNEKYQSPMSEPTIYCLTAAHDKNLLITEHTV</sequence>
<dbReference type="EMBL" id="CAJNOK010021169">
    <property type="protein sequence ID" value="CAF1328233.1"/>
    <property type="molecule type" value="Genomic_DNA"/>
</dbReference>